<keyword evidence="2" id="KW-1133">Transmembrane helix</keyword>
<evidence type="ECO:0000256" key="2">
    <source>
        <dbReference type="SAM" id="Phobius"/>
    </source>
</evidence>
<organism evidence="3 4">
    <name type="scientific">Penicillium angulare</name>
    <dbReference type="NCBI Taxonomy" id="116970"/>
    <lineage>
        <taxon>Eukaryota</taxon>
        <taxon>Fungi</taxon>
        <taxon>Dikarya</taxon>
        <taxon>Ascomycota</taxon>
        <taxon>Pezizomycotina</taxon>
        <taxon>Eurotiomycetes</taxon>
        <taxon>Eurotiomycetidae</taxon>
        <taxon>Eurotiales</taxon>
        <taxon>Aspergillaceae</taxon>
        <taxon>Penicillium</taxon>
    </lineage>
</organism>
<accession>A0A9W9KBZ6</accession>
<dbReference type="EMBL" id="JAPQKH010000004">
    <property type="protein sequence ID" value="KAJ5100438.1"/>
    <property type="molecule type" value="Genomic_DNA"/>
</dbReference>
<reference evidence="3" key="1">
    <citation type="submission" date="2022-11" db="EMBL/GenBank/DDBJ databases">
        <authorList>
            <person name="Petersen C."/>
        </authorList>
    </citation>
    <scope>NUCLEOTIDE SEQUENCE</scope>
    <source>
        <strain evidence="3">IBT 30069</strain>
    </source>
</reference>
<reference evidence="3" key="2">
    <citation type="journal article" date="2023" name="IMA Fungus">
        <title>Comparative genomic study of the Penicillium genus elucidates a diverse pangenome and 15 lateral gene transfer events.</title>
        <authorList>
            <person name="Petersen C."/>
            <person name="Sorensen T."/>
            <person name="Nielsen M.R."/>
            <person name="Sondergaard T.E."/>
            <person name="Sorensen J.L."/>
            <person name="Fitzpatrick D.A."/>
            <person name="Frisvad J.C."/>
            <person name="Nielsen K.L."/>
        </authorList>
    </citation>
    <scope>NUCLEOTIDE SEQUENCE</scope>
    <source>
        <strain evidence="3">IBT 30069</strain>
    </source>
</reference>
<evidence type="ECO:0000313" key="3">
    <source>
        <dbReference type="EMBL" id="KAJ5100438.1"/>
    </source>
</evidence>
<dbReference type="PANTHER" id="PTHR16861:SF4">
    <property type="entry name" value="SH3 DOMAIN PROTEIN (AFU_ORTHOLOGUE AFUA_1G13610)"/>
    <property type="match status" value="1"/>
</dbReference>
<evidence type="ECO:0000256" key="1">
    <source>
        <dbReference type="SAM" id="MobiDB-lite"/>
    </source>
</evidence>
<gene>
    <name evidence="3" type="ORF">N7456_006490</name>
</gene>
<dbReference type="PANTHER" id="PTHR16861">
    <property type="entry name" value="GLYCOPROTEIN 38"/>
    <property type="match status" value="1"/>
</dbReference>
<keyword evidence="2" id="KW-0472">Membrane</keyword>
<sequence>MTTTTPLPLTTTFSPPEACMTDTWFIEYVSGINYYTEIITGTNTSWWLSLGPTKTSTCFPSGYQTNTDFYYSPGVCPSGYWIAQETVLTTGTETETRGTCCPNNYQAQTETNLAWYTHNACTSYNPTSTQVWKFTKAGTTSSTTRADGINAPGISIRWKEGEVVPQTSTFASSTSIATAPTATEDPTPPESNGGLSTGAKIGIGVGVAVGGIVIIALLAFFCLYRRKNKSSELSGSENPRSEMRPVVELSDNYRPAELQASFARPVEMDGHGQQSDLYTRGLQQRWELDTGPGKF</sequence>
<keyword evidence="4" id="KW-1185">Reference proteome</keyword>
<feature type="region of interest" description="Disordered" evidence="1">
    <location>
        <begin position="170"/>
        <end position="194"/>
    </location>
</feature>
<protein>
    <submittedName>
        <fullName evidence="3">Uncharacterized protein</fullName>
    </submittedName>
</protein>
<comment type="caution">
    <text evidence="3">The sequence shown here is derived from an EMBL/GenBank/DDBJ whole genome shotgun (WGS) entry which is preliminary data.</text>
</comment>
<feature type="compositionally biased region" description="Low complexity" evidence="1">
    <location>
        <begin position="170"/>
        <end position="185"/>
    </location>
</feature>
<keyword evidence="2" id="KW-0812">Transmembrane</keyword>
<dbReference type="Proteomes" id="UP001149165">
    <property type="component" value="Unassembled WGS sequence"/>
</dbReference>
<proteinExistence type="predicted"/>
<evidence type="ECO:0000313" key="4">
    <source>
        <dbReference type="Proteomes" id="UP001149165"/>
    </source>
</evidence>
<dbReference type="AlphaFoldDB" id="A0A9W9KBZ6"/>
<dbReference type="OrthoDB" id="4770059at2759"/>
<name>A0A9W9KBZ6_9EURO</name>
<feature type="transmembrane region" description="Helical" evidence="2">
    <location>
        <begin position="201"/>
        <end position="224"/>
    </location>
</feature>